<evidence type="ECO:0000313" key="2">
    <source>
        <dbReference type="Proteomes" id="UP000076407"/>
    </source>
</evidence>
<dbReference type="AlphaFoldDB" id="A0A182XPY9"/>
<keyword evidence="2" id="KW-1185">Reference proteome</keyword>
<reference evidence="1" key="1">
    <citation type="submission" date="2020-05" db="UniProtKB">
        <authorList>
            <consortium name="EnsemblMetazoa"/>
        </authorList>
    </citation>
    <scope>IDENTIFICATION</scope>
    <source>
        <strain evidence="1">SANGQUA</strain>
    </source>
</reference>
<dbReference type="EnsemblMetazoa" id="AQUA011941-RA">
    <property type="protein sequence ID" value="AQUA011941-PA"/>
    <property type="gene ID" value="AQUA011941"/>
</dbReference>
<dbReference type="Proteomes" id="UP000076407">
    <property type="component" value="Unassembled WGS sequence"/>
</dbReference>
<dbReference type="VEuPathDB" id="VectorBase:AQUA011941"/>
<proteinExistence type="predicted"/>
<evidence type="ECO:0008006" key="3">
    <source>
        <dbReference type="Google" id="ProtNLM"/>
    </source>
</evidence>
<evidence type="ECO:0000313" key="1">
    <source>
        <dbReference type="EnsemblMetazoa" id="AQUA011941-PA"/>
    </source>
</evidence>
<protein>
    <recommendedName>
        <fullName evidence="3">Transposase Helix-turn-helix domain-containing protein</fullName>
    </recommendedName>
</protein>
<sequence length="81" mass="9305">MIKEEFYYLLSRIGPKMIREDTTMRVSISAKQRLCIGLRFLASGGSYKSLSFLFRVSCSSASQIVREVCTLLIDELKEYVK</sequence>
<name>A0A182XPY9_ANOQN</name>
<organism evidence="1 2">
    <name type="scientific">Anopheles quadriannulatus</name>
    <name type="common">Mosquito</name>
    <dbReference type="NCBI Taxonomy" id="34691"/>
    <lineage>
        <taxon>Eukaryota</taxon>
        <taxon>Metazoa</taxon>
        <taxon>Ecdysozoa</taxon>
        <taxon>Arthropoda</taxon>
        <taxon>Hexapoda</taxon>
        <taxon>Insecta</taxon>
        <taxon>Pterygota</taxon>
        <taxon>Neoptera</taxon>
        <taxon>Endopterygota</taxon>
        <taxon>Diptera</taxon>
        <taxon>Nematocera</taxon>
        <taxon>Culicoidea</taxon>
        <taxon>Culicidae</taxon>
        <taxon>Anophelinae</taxon>
        <taxon>Anopheles</taxon>
    </lineage>
</organism>
<accession>A0A182XPY9</accession>